<protein>
    <submittedName>
        <fullName evidence="4">S-methyl-5-thioribose-1-phosphate isomerase</fullName>
        <ecNumber evidence="4">5.3.1.23</ecNumber>
    </submittedName>
</protein>
<evidence type="ECO:0000256" key="1">
    <source>
        <dbReference type="ARBA" id="ARBA00009117"/>
    </source>
</evidence>
<accession>A0AAP5KR77</accession>
<dbReference type="InterPro" id="IPR042529">
    <property type="entry name" value="IF_2B-like_C"/>
</dbReference>
<sequence>MTTLERQDYTMPTLLQYENVAWYEKGKVRILDRRIYPTQVAFVECETHQAVAQAITDMVTQSAGPYTAAGMGMALAAEESNSLEPAAQLAYLKKASSTIANARPTTANRMALITEKCIAVAKTALEKGEDPTEAIKQTTIDSLNRRYSTMDQVAKFLIAKIPDNGTVLTQCFGETIIGMLLREALEQKKTLRFFCAETRPYLQGARLTASCCAEMGFDTTVVSDNMIAYLMEHESIDLFTSAADTIAQDGYIANKVGTYQLAILAQRFGIPYFVTGIPDTNKKTHKSIQIEMRDPEQVMELNGIKHTLTGVKAIYPSFDITPPELIGAVVTDRGIFSPYDLSRYLEEQPENNFY</sequence>
<evidence type="ECO:0000313" key="3">
    <source>
        <dbReference type="EMBL" id="MDT2596404.1"/>
    </source>
</evidence>
<dbReference type="EMBL" id="JARPYR010000007">
    <property type="protein sequence ID" value="MDT2596404.1"/>
    <property type="molecule type" value="Genomic_DNA"/>
</dbReference>
<dbReference type="InterPro" id="IPR000649">
    <property type="entry name" value="IF-2B-related"/>
</dbReference>
<dbReference type="AlphaFoldDB" id="A0AAP5KR77"/>
<dbReference type="Gene3D" id="1.20.120.420">
    <property type="entry name" value="translation initiation factor eif-2b, domain 1"/>
    <property type="match status" value="1"/>
</dbReference>
<dbReference type="InterPro" id="IPR037171">
    <property type="entry name" value="NagB/RpiA_transferase-like"/>
</dbReference>
<dbReference type="PANTHER" id="PTHR43475">
    <property type="entry name" value="METHYLTHIORIBOSE-1-PHOSPHATE ISOMERASE"/>
    <property type="match status" value="1"/>
</dbReference>
<dbReference type="EMBL" id="JARPYT010000006">
    <property type="protein sequence ID" value="MDT2637025.1"/>
    <property type="molecule type" value="Genomic_DNA"/>
</dbReference>
<comment type="similarity">
    <text evidence="1">Belongs to the eIF-2B alpha/beta/delta subunits family. MtnA subfamily.</text>
</comment>
<keyword evidence="6" id="KW-1185">Reference proteome</keyword>
<dbReference type="EC" id="5.3.1.23" evidence="4"/>
<keyword evidence="2 4" id="KW-0413">Isomerase</keyword>
<dbReference type="Proteomes" id="UP001245561">
    <property type="component" value="Unassembled WGS sequence"/>
</dbReference>
<proteinExistence type="inferred from homology"/>
<dbReference type="NCBIfam" id="TIGR00524">
    <property type="entry name" value="eIF-2B_rel"/>
    <property type="match status" value="1"/>
</dbReference>
<organism evidence="4 5">
    <name type="scientific">Enterococcus dongliensis</name>
    <dbReference type="NCBI Taxonomy" id="2559925"/>
    <lineage>
        <taxon>Bacteria</taxon>
        <taxon>Bacillati</taxon>
        <taxon>Bacillota</taxon>
        <taxon>Bacilli</taxon>
        <taxon>Lactobacillales</taxon>
        <taxon>Enterococcaceae</taxon>
        <taxon>Enterococcus</taxon>
    </lineage>
</organism>
<dbReference type="InterPro" id="IPR027363">
    <property type="entry name" value="M1Pi_N"/>
</dbReference>
<dbReference type="Pfam" id="PF01008">
    <property type="entry name" value="IF-2B"/>
    <property type="match status" value="1"/>
</dbReference>
<dbReference type="SUPFAM" id="SSF100950">
    <property type="entry name" value="NagB/RpiA/CoA transferase-like"/>
    <property type="match status" value="1"/>
</dbReference>
<dbReference type="NCBIfam" id="NF004326">
    <property type="entry name" value="PRK05720.1"/>
    <property type="match status" value="1"/>
</dbReference>
<dbReference type="Proteomes" id="UP001256547">
    <property type="component" value="Unassembled WGS sequence"/>
</dbReference>
<evidence type="ECO:0000313" key="5">
    <source>
        <dbReference type="Proteomes" id="UP001245561"/>
    </source>
</evidence>
<dbReference type="PANTHER" id="PTHR43475:SF1">
    <property type="entry name" value="METHYLTHIORIBOSE-1-PHOSPHATE ISOMERASE"/>
    <property type="match status" value="1"/>
</dbReference>
<gene>
    <name evidence="4" type="ORF">P7D36_05795</name>
    <name evidence="3" type="ORF">P7D39_05100</name>
</gene>
<evidence type="ECO:0000313" key="6">
    <source>
        <dbReference type="Proteomes" id="UP001256547"/>
    </source>
</evidence>
<dbReference type="InterPro" id="IPR011559">
    <property type="entry name" value="Initiation_fac_2B_a/b/d"/>
</dbReference>
<reference evidence="4 6" key="1">
    <citation type="submission" date="2023-03" db="EMBL/GenBank/DDBJ databases">
        <authorList>
            <person name="Shen W."/>
            <person name="Cai J."/>
        </authorList>
    </citation>
    <scope>NUCLEOTIDE SEQUENCE</scope>
    <source>
        <strain evidence="4">P55-2</strain>
        <strain evidence="3 6">P72-2</strain>
    </source>
</reference>
<name>A0AAP5KR77_9ENTE</name>
<dbReference type="GO" id="GO:0019509">
    <property type="term" value="P:L-methionine salvage from methylthioadenosine"/>
    <property type="evidence" value="ECO:0007669"/>
    <property type="project" value="TreeGrafter"/>
</dbReference>
<evidence type="ECO:0000256" key="2">
    <source>
        <dbReference type="ARBA" id="ARBA00023235"/>
    </source>
</evidence>
<evidence type="ECO:0000313" key="4">
    <source>
        <dbReference type="EMBL" id="MDT2637025.1"/>
    </source>
</evidence>
<dbReference type="GO" id="GO:0046523">
    <property type="term" value="F:S-methyl-5-thioribose-1-phosphate isomerase activity"/>
    <property type="evidence" value="ECO:0007669"/>
    <property type="project" value="UniProtKB-EC"/>
</dbReference>
<dbReference type="Gene3D" id="3.40.50.10470">
    <property type="entry name" value="Translation initiation factor eif-2b, domain 2"/>
    <property type="match status" value="1"/>
</dbReference>
<comment type="caution">
    <text evidence="4">The sequence shown here is derived from an EMBL/GenBank/DDBJ whole genome shotgun (WGS) entry which is preliminary data.</text>
</comment>